<feature type="domain" description="HTH araC/xylS-type" evidence="5">
    <location>
        <begin position="11"/>
        <end position="109"/>
    </location>
</feature>
<name>A0AAC9HSI4_9PSEU</name>
<dbReference type="Pfam" id="PF12833">
    <property type="entry name" value="HTH_18"/>
    <property type="match status" value="1"/>
</dbReference>
<feature type="transmembrane region" description="Helical" evidence="4">
    <location>
        <begin position="67"/>
        <end position="91"/>
    </location>
</feature>
<dbReference type="InterPro" id="IPR018060">
    <property type="entry name" value="HTH_AraC"/>
</dbReference>
<reference evidence="7" key="1">
    <citation type="submission" date="2016-03" db="EMBL/GenBank/DDBJ databases">
        <title>Complete genome sequence of the type strain Actinoalloteichus hymeniacidonis DSM 45092.</title>
        <authorList>
            <person name="Schaffert L."/>
            <person name="Albersmeier A."/>
            <person name="Winkler A."/>
            <person name="Kalinowski J."/>
            <person name="Zotchev S."/>
            <person name="Ruckert C."/>
        </authorList>
    </citation>
    <scope>NUCLEOTIDE SEQUENCE [LARGE SCALE GENOMIC DNA]</scope>
    <source>
        <strain evidence="7">HPA177(T) (DSM 45092(T))</strain>
    </source>
</reference>
<evidence type="ECO:0000313" key="7">
    <source>
        <dbReference type="Proteomes" id="UP000095210"/>
    </source>
</evidence>
<gene>
    <name evidence="6" type="ORF">TL08_18740</name>
</gene>
<dbReference type="InterPro" id="IPR050204">
    <property type="entry name" value="AraC_XylS_family_regulators"/>
</dbReference>
<keyword evidence="3" id="KW-0804">Transcription</keyword>
<dbReference type="KEGG" id="ahm:TL08_18740"/>
<evidence type="ECO:0000256" key="2">
    <source>
        <dbReference type="ARBA" id="ARBA00023125"/>
    </source>
</evidence>
<dbReference type="Gene3D" id="1.10.10.60">
    <property type="entry name" value="Homeodomain-like"/>
    <property type="match status" value="2"/>
</dbReference>
<keyword evidence="4" id="KW-0812">Transmembrane</keyword>
<keyword evidence="2 6" id="KW-0238">DNA-binding</keyword>
<dbReference type="SMART" id="SM00342">
    <property type="entry name" value="HTH_ARAC"/>
    <property type="match status" value="1"/>
</dbReference>
<accession>A0AAC9HSI4</accession>
<evidence type="ECO:0000259" key="5">
    <source>
        <dbReference type="PROSITE" id="PS01124"/>
    </source>
</evidence>
<sequence length="134" mass="15055">MPGWETTQAVRRAKDVIDRDFASALDLDRLAAAAGYSRHHFARRFRAAFGETPISYLTRRRIERAAYLLRAANLTVTEVCFLVGFASLGSFSSRFHQLMGRSPSEYQRHHRARSATVIVPGCFVLAWSRPGPAT</sequence>
<dbReference type="InterPro" id="IPR020449">
    <property type="entry name" value="Tscrpt_reg_AraC-type_HTH"/>
</dbReference>
<keyword evidence="4" id="KW-1133">Transmembrane helix</keyword>
<dbReference type="RefSeq" id="WP_069853883.1">
    <property type="nucleotide sequence ID" value="NZ_CP014859.1"/>
</dbReference>
<keyword evidence="1" id="KW-0805">Transcription regulation</keyword>
<dbReference type="InterPro" id="IPR009057">
    <property type="entry name" value="Homeodomain-like_sf"/>
</dbReference>
<proteinExistence type="predicted"/>
<organism evidence="6 7">
    <name type="scientific">Actinoalloteichus hymeniacidonis</name>
    <dbReference type="NCBI Taxonomy" id="340345"/>
    <lineage>
        <taxon>Bacteria</taxon>
        <taxon>Bacillati</taxon>
        <taxon>Actinomycetota</taxon>
        <taxon>Actinomycetes</taxon>
        <taxon>Pseudonocardiales</taxon>
        <taxon>Pseudonocardiaceae</taxon>
        <taxon>Actinoalloteichus</taxon>
    </lineage>
</organism>
<evidence type="ECO:0000256" key="4">
    <source>
        <dbReference type="SAM" id="Phobius"/>
    </source>
</evidence>
<keyword evidence="4" id="KW-0472">Membrane</keyword>
<protein>
    <submittedName>
        <fullName evidence="6">DNA-binding domain-containing protein, AraC-type</fullName>
    </submittedName>
</protein>
<dbReference type="EMBL" id="CP014859">
    <property type="protein sequence ID" value="AOS64539.1"/>
    <property type="molecule type" value="Genomic_DNA"/>
</dbReference>
<evidence type="ECO:0000256" key="1">
    <source>
        <dbReference type="ARBA" id="ARBA00023015"/>
    </source>
</evidence>
<dbReference type="Proteomes" id="UP000095210">
    <property type="component" value="Chromosome"/>
</dbReference>
<dbReference type="AlphaFoldDB" id="A0AAC9HSI4"/>
<dbReference type="PANTHER" id="PTHR46796">
    <property type="entry name" value="HTH-TYPE TRANSCRIPTIONAL ACTIVATOR RHAS-RELATED"/>
    <property type="match status" value="1"/>
</dbReference>
<dbReference type="GO" id="GO:0043565">
    <property type="term" value="F:sequence-specific DNA binding"/>
    <property type="evidence" value="ECO:0007669"/>
    <property type="project" value="InterPro"/>
</dbReference>
<dbReference type="GO" id="GO:0003700">
    <property type="term" value="F:DNA-binding transcription factor activity"/>
    <property type="evidence" value="ECO:0007669"/>
    <property type="project" value="InterPro"/>
</dbReference>
<dbReference type="PROSITE" id="PS01124">
    <property type="entry name" value="HTH_ARAC_FAMILY_2"/>
    <property type="match status" value="1"/>
</dbReference>
<evidence type="ECO:0000256" key="3">
    <source>
        <dbReference type="ARBA" id="ARBA00023163"/>
    </source>
</evidence>
<keyword evidence="7" id="KW-1185">Reference proteome</keyword>
<dbReference type="PRINTS" id="PR00032">
    <property type="entry name" value="HTHARAC"/>
</dbReference>
<evidence type="ECO:0000313" key="6">
    <source>
        <dbReference type="EMBL" id="AOS64539.1"/>
    </source>
</evidence>
<dbReference type="SUPFAM" id="SSF46689">
    <property type="entry name" value="Homeodomain-like"/>
    <property type="match status" value="2"/>
</dbReference>